<organism evidence="8 9">
    <name type="scientific">Helicobacter jaachi</name>
    <dbReference type="NCBI Taxonomy" id="1677920"/>
    <lineage>
        <taxon>Bacteria</taxon>
        <taxon>Pseudomonadati</taxon>
        <taxon>Campylobacterota</taxon>
        <taxon>Epsilonproteobacteria</taxon>
        <taxon>Campylobacterales</taxon>
        <taxon>Helicobacteraceae</taxon>
        <taxon>Helicobacter</taxon>
    </lineage>
</organism>
<feature type="transmembrane region" description="Helical" evidence="6">
    <location>
        <begin position="133"/>
        <end position="155"/>
    </location>
</feature>
<dbReference type="SUPFAM" id="SSF53649">
    <property type="entry name" value="Alkaline phosphatase-like"/>
    <property type="match status" value="1"/>
</dbReference>
<reference evidence="8 9" key="1">
    <citation type="journal article" date="2014" name="Genome Announc.">
        <title>Draft genome sequences of eight enterohepatic helicobacter species isolated from both laboratory and wild rodents.</title>
        <authorList>
            <person name="Sheh A."/>
            <person name="Shen Z."/>
            <person name="Fox J.G."/>
        </authorList>
    </citation>
    <scope>NUCLEOTIDE SEQUENCE [LARGE SCALE GENOMIC DNA]</scope>
    <source>
        <strain evidence="8 9">MIT 09-6949</strain>
    </source>
</reference>
<keyword evidence="3 6" id="KW-0812">Transmembrane</keyword>
<feature type="domain" description="Sulfatase N-terminal" evidence="7">
    <location>
        <begin position="275"/>
        <end position="565"/>
    </location>
</feature>
<evidence type="ECO:0000256" key="4">
    <source>
        <dbReference type="ARBA" id="ARBA00022989"/>
    </source>
</evidence>
<dbReference type="InterPro" id="IPR050448">
    <property type="entry name" value="OpgB/LTA_synthase_biosynth"/>
</dbReference>
<evidence type="ECO:0000256" key="5">
    <source>
        <dbReference type="ARBA" id="ARBA00023136"/>
    </source>
</evidence>
<comment type="subcellular location">
    <subcellularLocation>
        <location evidence="1">Cell membrane</location>
        <topology evidence="1">Multi-pass membrane protein</topology>
    </subcellularLocation>
</comment>
<dbReference type="Gene3D" id="3.40.720.10">
    <property type="entry name" value="Alkaline Phosphatase, subunit A"/>
    <property type="match status" value="1"/>
</dbReference>
<feature type="transmembrane region" description="Helical" evidence="6">
    <location>
        <begin position="84"/>
        <end position="103"/>
    </location>
</feature>
<evidence type="ECO:0000256" key="1">
    <source>
        <dbReference type="ARBA" id="ARBA00004651"/>
    </source>
</evidence>
<keyword evidence="2" id="KW-1003">Cell membrane</keyword>
<keyword evidence="4 6" id="KW-1133">Transmembrane helix</keyword>
<keyword evidence="9" id="KW-1185">Reference proteome</keyword>
<sequence length="683" mass="77586">MLTHYVPKDIQQSHLKDISAMWFMGLRLDMRSIGIAMLIFIIIEYISNVCRKIFLQLTGGGVERKYRICWHLCVKCCTFLPKCYAFLLGFVFMVASIVNFYYFRTYGSKIDVFIFGFKDDDTLAIIKIIWQDYPLIIGIISAVASGIVTLYLYSISPRIYRYIWRIFPFHRFLSKANVPLQIIGQLLLIIGFIISARGSLGTFPLRESEHYVSTLPIFNHLATNPLIALNWAFNNYKADAHFSPPSAQEGQRLQNALFPLLRQSADSVFLEQNPPHVVLNLMESFGSNMLMFDDEQHTDLLGSLRKHFEKDFVFFRFLSGANGTAPSFAALFFESPNAQISLGTSKNIKLPYNPFAIYANAGYEVIYITSGYGAWHGLGAFITTQGAHHIYDAIYLLEHFPQSKADKSTYGVPDEYAYKLAFEILKEATKPTFIAILTTSNHPPYHLPRTYTPKPLSLPQALESRIEDTSRQKFTLAITLYQYANNAFGDFMDNIKDSILSENTIVAASGDHRLRDLTENPHTDKALFYAVPLYMYVPPKYATQAHYEPLRVGSHKDILPTLYELSLSNAAYMSMGGRNILAKNDNPLYAFGYNSSVWIDEKGIYPIPTQSGYEWADSIQNLPSPFMLLSTDKTFALDEKHKDFATLYKELFNYAIASRVFKVDSSADSVQNIESNVLDSIKP</sequence>
<evidence type="ECO:0000313" key="9">
    <source>
        <dbReference type="Proteomes" id="UP000029733"/>
    </source>
</evidence>
<name>A0A4U8TD16_9HELI</name>
<feature type="transmembrane region" description="Helical" evidence="6">
    <location>
        <begin position="176"/>
        <end position="196"/>
    </location>
</feature>
<dbReference type="PANTHER" id="PTHR47371">
    <property type="entry name" value="LIPOTEICHOIC ACID SYNTHASE"/>
    <property type="match status" value="1"/>
</dbReference>
<evidence type="ECO:0000256" key="3">
    <source>
        <dbReference type="ARBA" id="ARBA00022692"/>
    </source>
</evidence>
<proteinExistence type="predicted"/>
<accession>A0A4U8TD16</accession>
<dbReference type="Proteomes" id="UP000029733">
    <property type="component" value="Unassembled WGS sequence"/>
</dbReference>
<dbReference type="InterPro" id="IPR017850">
    <property type="entry name" value="Alkaline_phosphatase_core_sf"/>
</dbReference>
<dbReference type="PANTHER" id="PTHR47371:SF3">
    <property type="entry name" value="PHOSPHOGLYCEROL TRANSFERASE I"/>
    <property type="match status" value="1"/>
</dbReference>
<gene>
    <name evidence="8" type="ORF">LS71_002485</name>
</gene>
<dbReference type="OrthoDB" id="9760224at2"/>
<dbReference type="AlphaFoldDB" id="A0A4U8TD16"/>
<evidence type="ECO:0000256" key="6">
    <source>
        <dbReference type="SAM" id="Phobius"/>
    </source>
</evidence>
<protein>
    <submittedName>
        <fullName evidence="8">LTA synthase family protein</fullName>
    </submittedName>
</protein>
<comment type="caution">
    <text evidence="8">The sequence shown here is derived from an EMBL/GenBank/DDBJ whole genome shotgun (WGS) entry which is preliminary data.</text>
</comment>
<dbReference type="EMBL" id="JRPR02000001">
    <property type="protein sequence ID" value="TLD97880.1"/>
    <property type="molecule type" value="Genomic_DNA"/>
</dbReference>
<evidence type="ECO:0000313" key="8">
    <source>
        <dbReference type="EMBL" id="TLD97880.1"/>
    </source>
</evidence>
<dbReference type="InterPro" id="IPR000917">
    <property type="entry name" value="Sulfatase_N"/>
</dbReference>
<evidence type="ECO:0000259" key="7">
    <source>
        <dbReference type="Pfam" id="PF00884"/>
    </source>
</evidence>
<evidence type="ECO:0000256" key="2">
    <source>
        <dbReference type="ARBA" id="ARBA00022475"/>
    </source>
</evidence>
<dbReference type="CDD" id="cd16015">
    <property type="entry name" value="LTA_synthase"/>
    <property type="match status" value="1"/>
</dbReference>
<dbReference type="GO" id="GO:0005886">
    <property type="term" value="C:plasma membrane"/>
    <property type="evidence" value="ECO:0007669"/>
    <property type="project" value="UniProtKB-SubCell"/>
</dbReference>
<dbReference type="Pfam" id="PF00884">
    <property type="entry name" value="Sulfatase"/>
    <property type="match status" value="1"/>
</dbReference>
<keyword evidence="5 6" id="KW-0472">Membrane</keyword>